<evidence type="ECO:0000313" key="2">
    <source>
        <dbReference type="Proteomes" id="UP000193834"/>
    </source>
</evidence>
<evidence type="ECO:0000313" key="1">
    <source>
        <dbReference type="EMBL" id="SMG17901.1"/>
    </source>
</evidence>
<keyword evidence="2" id="KW-1185">Reference proteome</keyword>
<dbReference type="OrthoDB" id="581532at2"/>
<dbReference type="RefSeq" id="WP_085492976.1">
    <property type="nucleotide sequence ID" value="NZ_FXAZ01000001.1"/>
</dbReference>
<dbReference type="SUPFAM" id="SSF50800">
    <property type="entry name" value="PK beta-barrel domain-like"/>
    <property type="match status" value="1"/>
</dbReference>
<dbReference type="PROSITE" id="PS51340">
    <property type="entry name" value="MOSC"/>
    <property type="match status" value="1"/>
</dbReference>
<dbReference type="GO" id="GO:0003824">
    <property type="term" value="F:catalytic activity"/>
    <property type="evidence" value="ECO:0007669"/>
    <property type="project" value="InterPro"/>
</dbReference>
<dbReference type="GO" id="GO:0030151">
    <property type="term" value="F:molybdenum ion binding"/>
    <property type="evidence" value="ECO:0007669"/>
    <property type="project" value="InterPro"/>
</dbReference>
<accession>A0A1X7IRV4</accession>
<dbReference type="Pfam" id="PF03476">
    <property type="entry name" value="MOSC_N"/>
    <property type="match status" value="1"/>
</dbReference>
<dbReference type="InterPro" id="IPR005303">
    <property type="entry name" value="MOCOS_middle"/>
</dbReference>
<gene>
    <name evidence="1" type="ORF">SAMN06295960_0741</name>
</gene>
<dbReference type="EMBL" id="FXAZ01000001">
    <property type="protein sequence ID" value="SMG17901.1"/>
    <property type="molecule type" value="Genomic_DNA"/>
</dbReference>
<name>A0A1X7IRV4_9BACL</name>
<dbReference type="GO" id="GO:0030170">
    <property type="term" value="F:pyridoxal phosphate binding"/>
    <property type="evidence" value="ECO:0007669"/>
    <property type="project" value="InterPro"/>
</dbReference>
<sequence length="244" mass="27548">MRLLGSISDIYRYPVKSFGGERLDACKVESYGLLGDRSYAFIDETKTGWNQYVTARKIPKMLSYQASLIEDAPSAAGQRPEVRITGPDGRIHHWDHELHQEIQALTDVNITMMEYLPARSEVLAVDEACLLIVTDRSLRRLEELWGAPVDARRFRGNLVVAMSDDRIEEEELIGKTLKVGDTLLEVYSKCERCSMITYDPDSIARDASLLKVVHQKLNTEFGLYARVKQVGHVQTGDSVTLLSE</sequence>
<dbReference type="InterPro" id="IPR005302">
    <property type="entry name" value="MoCF_Sase_C"/>
</dbReference>
<organism evidence="1 2">
    <name type="scientific">Paenibacillus aquistagni</name>
    <dbReference type="NCBI Taxonomy" id="1852522"/>
    <lineage>
        <taxon>Bacteria</taxon>
        <taxon>Bacillati</taxon>
        <taxon>Bacillota</taxon>
        <taxon>Bacilli</taxon>
        <taxon>Bacillales</taxon>
        <taxon>Paenibacillaceae</taxon>
        <taxon>Paenibacillus</taxon>
    </lineage>
</organism>
<dbReference type="InterPro" id="IPR011037">
    <property type="entry name" value="Pyrv_Knase-like_insert_dom_sf"/>
</dbReference>
<dbReference type="Pfam" id="PF03473">
    <property type="entry name" value="MOSC"/>
    <property type="match status" value="1"/>
</dbReference>
<reference evidence="1 2" key="1">
    <citation type="submission" date="2017-04" db="EMBL/GenBank/DDBJ databases">
        <authorList>
            <person name="Afonso C.L."/>
            <person name="Miller P.J."/>
            <person name="Scott M.A."/>
            <person name="Spackman E."/>
            <person name="Goraichik I."/>
            <person name="Dimitrov K.M."/>
            <person name="Suarez D.L."/>
            <person name="Swayne D.E."/>
        </authorList>
    </citation>
    <scope>NUCLEOTIDE SEQUENCE [LARGE SCALE GENOMIC DNA]</scope>
    <source>
        <strain evidence="1 2">11</strain>
    </source>
</reference>
<dbReference type="Gene3D" id="2.40.33.20">
    <property type="entry name" value="PK beta-barrel domain-like"/>
    <property type="match status" value="1"/>
</dbReference>
<dbReference type="STRING" id="1852522.SAMN06295960_0741"/>
<proteinExistence type="predicted"/>
<dbReference type="Proteomes" id="UP000193834">
    <property type="component" value="Unassembled WGS sequence"/>
</dbReference>
<protein>
    <submittedName>
        <fullName evidence="1">Uncharacterized protein</fullName>
    </submittedName>
</protein>
<dbReference type="AlphaFoldDB" id="A0A1X7IRV4"/>